<accession>A0AAI8L6X2</accession>
<name>A0AAI8L6X2_9ACTN</name>
<evidence type="ECO:0000256" key="1">
    <source>
        <dbReference type="SAM" id="MobiDB-lite"/>
    </source>
</evidence>
<dbReference type="AlphaFoldDB" id="A0AAI8L6X2"/>
<reference evidence="2 3" key="1">
    <citation type="submission" date="2018-09" db="EMBL/GenBank/DDBJ databases">
        <title>Production of Trimethoprim by Streptomyces sp. 3E-1.</title>
        <authorList>
            <person name="Kang H.J."/>
            <person name="Kim S.B."/>
        </authorList>
    </citation>
    <scope>NUCLEOTIDE SEQUENCE [LARGE SCALE GENOMIC DNA]</scope>
    <source>
        <strain evidence="2 3">3E-1</strain>
    </source>
</reference>
<feature type="region of interest" description="Disordered" evidence="1">
    <location>
        <begin position="237"/>
        <end position="289"/>
    </location>
</feature>
<proteinExistence type="predicted"/>
<dbReference type="Proteomes" id="UP000265765">
    <property type="component" value="Chromosome"/>
</dbReference>
<dbReference type="EMBL" id="CP032427">
    <property type="protein sequence ID" value="AYC44109.1"/>
    <property type="molecule type" value="Genomic_DNA"/>
</dbReference>
<protein>
    <submittedName>
        <fullName evidence="2">Uncharacterized protein</fullName>
    </submittedName>
</protein>
<evidence type="ECO:0000313" key="2">
    <source>
        <dbReference type="EMBL" id="AYC44109.1"/>
    </source>
</evidence>
<evidence type="ECO:0000313" key="3">
    <source>
        <dbReference type="Proteomes" id="UP000265765"/>
    </source>
</evidence>
<gene>
    <name evidence="2" type="ORF">DWG14_08417</name>
</gene>
<dbReference type="KEGG" id="sge:DWG14_08417"/>
<sequence>MSASSQIAVVAATSWPEHGFLDDPAMATQPLRGFDAFAGSGMAEAPLAEPSAQMAVVVSFIDLELGWSPATRATRAAPGADRRYPAYVPPVFRGRLELLSQSDGRPLRPPLRLDPWCRSARPVPRHAASRVCEWCLTPQLRARRLGRLQLVPQGAQRALAGREGSIDSCELRPGGGLCLLQRGTQRRDLGLVLPRRSTQLLLGIMRANCSRSAASWVPPTSGADLYAAVPAAPGITRPEGSSARGACSSAPARRSLLPSPEWEKTAGYGARPGLGPHRTGMSGAGPLSG</sequence>
<organism evidence="2 3">
    <name type="scientific">Streptomyces griseorubiginosus</name>
    <dbReference type="NCBI Taxonomy" id="67304"/>
    <lineage>
        <taxon>Bacteria</taxon>
        <taxon>Bacillati</taxon>
        <taxon>Actinomycetota</taxon>
        <taxon>Actinomycetes</taxon>
        <taxon>Kitasatosporales</taxon>
        <taxon>Streptomycetaceae</taxon>
        <taxon>Streptomyces</taxon>
    </lineage>
</organism>